<keyword evidence="3" id="KW-0479">Metal-binding</keyword>
<dbReference type="SFLD" id="SFLDG01384">
    <property type="entry name" value="thioether_bond_formation_requi"/>
    <property type="match status" value="1"/>
</dbReference>
<dbReference type="GO" id="GO:0046872">
    <property type="term" value="F:metal ion binding"/>
    <property type="evidence" value="ECO:0007669"/>
    <property type="project" value="UniProtKB-KW"/>
</dbReference>
<name>A0A0P0LN28_PHOVU</name>
<dbReference type="SFLD" id="SFLDG01067">
    <property type="entry name" value="SPASM/twitch_domain_containing"/>
    <property type="match status" value="1"/>
</dbReference>
<dbReference type="CDD" id="cd01335">
    <property type="entry name" value="Radical_SAM"/>
    <property type="match status" value="1"/>
</dbReference>
<dbReference type="GO" id="GO:0051536">
    <property type="term" value="F:iron-sulfur cluster binding"/>
    <property type="evidence" value="ECO:0007669"/>
    <property type="project" value="UniProtKB-KW"/>
</dbReference>
<feature type="domain" description="Radical SAM core" evidence="7">
    <location>
        <begin position="105"/>
        <end position="366"/>
    </location>
</feature>
<dbReference type="InterPro" id="IPR058240">
    <property type="entry name" value="rSAM_sf"/>
</dbReference>
<dbReference type="PATRIC" id="fig|821.40.peg.1611"/>
<organism evidence="8 9">
    <name type="scientific">Phocaeicola vulgatus</name>
    <name type="common">Bacteroides vulgatus</name>
    <dbReference type="NCBI Taxonomy" id="821"/>
    <lineage>
        <taxon>Bacteria</taxon>
        <taxon>Pseudomonadati</taxon>
        <taxon>Bacteroidota</taxon>
        <taxon>Bacteroidia</taxon>
        <taxon>Bacteroidales</taxon>
        <taxon>Bacteroidaceae</taxon>
        <taxon>Phocaeicola</taxon>
    </lineage>
</organism>
<proteinExistence type="inferred from homology"/>
<gene>
    <name evidence="8" type="ORF">BvMPK_1357</name>
</gene>
<evidence type="ECO:0000259" key="7">
    <source>
        <dbReference type="PROSITE" id="PS51918"/>
    </source>
</evidence>
<dbReference type="AlphaFoldDB" id="A0A0P0LN28"/>
<dbReference type="Proteomes" id="UP000061587">
    <property type="component" value="Chromosome"/>
</dbReference>
<evidence type="ECO:0000256" key="3">
    <source>
        <dbReference type="ARBA" id="ARBA00022723"/>
    </source>
</evidence>
<keyword evidence="2" id="KW-0949">S-adenosyl-L-methionine</keyword>
<keyword evidence="5" id="KW-0411">Iron-sulfur</keyword>
<keyword evidence="4" id="KW-0408">Iron</keyword>
<comment type="similarity">
    <text evidence="6">Belongs to the radical SAM superfamily. Anaerobic sulfatase-maturating enzyme family.</text>
</comment>
<comment type="cofactor">
    <cofactor evidence="1">
        <name>[4Fe-4S] cluster</name>
        <dbReference type="ChEBI" id="CHEBI:49883"/>
    </cofactor>
</comment>
<dbReference type="GO" id="GO:0016491">
    <property type="term" value="F:oxidoreductase activity"/>
    <property type="evidence" value="ECO:0007669"/>
    <property type="project" value="InterPro"/>
</dbReference>
<reference evidence="9" key="1">
    <citation type="submission" date="2015-10" db="EMBL/GenBank/DDBJ databases">
        <title>Extensive mobilome-driven genome diversification in gut-associated Bacteroides vulgatus mpk.</title>
        <authorList>
            <person name="Beier S."/>
            <person name="Lange A."/>
            <person name="Huson D.H."/>
            <person name="Frick J.-S."/>
            <person name="Autenrieth I.B."/>
        </authorList>
    </citation>
    <scope>NUCLEOTIDE SEQUENCE [LARGE SCALE GENOMIC DNA]</scope>
    <source>
        <strain evidence="9">mpk</strain>
    </source>
</reference>
<dbReference type="InterPro" id="IPR007197">
    <property type="entry name" value="rSAM"/>
</dbReference>
<dbReference type="SFLD" id="SFLDG01386">
    <property type="entry name" value="main_SPASM_domain-containing"/>
    <property type="match status" value="1"/>
</dbReference>
<accession>A0A0P0LN28</accession>
<dbReference type="PANTHER" id="PTHR43273">
    <property type="entry name" value="ANAEROBIC SULFATASE-MATURATING ENZYME HOMOLOG ASLB-RELATED"/>
    <property type="match status" value="1"/>
</dbReference>
<evidence type="ECO:0000256" key="1">
    <source>
        <dbReference type="ARBA" id="ARBA00001966"/>
    </source>
</evidence>
<evidence type="ECO:0000256" key="6">
    <source>
        <dbReference type="ARBA" id="ARBA00023601"/>
    </source>
</evidence>
<evidence type="ECO:0000256" key="5">
    <source>
        <dbReference type="ARBA" id="ARBA00023014"/>
    </source>
</evidence>
<dbReference type="SFLD" id="SFLDS00029">
    <property type="entry name" value="Radical_SAM"/>
    <property type="match status" value="1"/>
</dbReference>
<evidence type="ECO:0000256" key="4">
    <source>
        <dbReference type="ARBA" id="ARBA00023004"/>
    </source>
</evidence>
<dbReference type="Gene3D" id="3.20.20.70">
    <property type="entry name" value="Aldolase class I"/>
    <property type="match status" value="1"/>
</dbReference>
<protein>
    <submittedName>
        <fullName evidence="8">Arylsulfatase regulator (Fe-S oxidoreductase)</fullName>
    </submittedName>
</protein>
<dbReference type="InterPro" id="IPR013785">
    <property type="entry name" value="Aldolase_TIM"/>
</dbReference>
<dbReference type="PANTHER" id="PTHR43273:SF3">
    <property type="entry name" value="ANAEROBIC SULFATASE-MATURATING ENZYME HOMOLOG ASLB-RELATED"/>
    <property type="match status" value="1"/>
</dbReference>
<dbReference type="InterPro" id="IPR023867">
    <property type="entry name" value="Sulphatase_maturase_rSAM"/>
</dbReference>
<evidence type="ECO:0000313" key="8">
    <source>
        <dbReference type="EMBL" id="ALK83964.1"/>
    </source>
</evidence>
<dbReference type="PROSITE" id="PS51918">
    <property type="entry name" value="RADICAL_SAM"/>
    <property type="match status" value="1"/>
</dbReference>
<evidence type="ECO:0000256" key="2">
    <source>
        <dbReference type="ARBA" id="ARBA00022691"/>
    </source>
</evidence>
<reference evidence="8 9" key="2">
    <citation type="journal article" date="2016" name="Genome Biol. Evol.">
        <title>Extensive mobilome-driven genome diversification in mouse gut-associated Bacteroides vulgatus mpk.</title>
        <authorList>
            <person name="Lange A."/>
            <person name="Beier S."/>
            <person name="Steimle A."/>
            <person name="Autenrieth I.B."/>
            <person name="Huson D.H."/>
            <person name="Frick J.S."/>
        </authorList>
    </citation>
    <scope>NUCLEOTIDE SEQUENCE [LARGE SCALE GENOMIC DNA]</scope>
    <source>
        <strain evidence="9">mpk</strain>
    </source>
</reference>
<dbReference type="Pfam" id="PF04055">
    <property type="entry name" value="Radical_SAM"/>
    <property type="match status" value="1"/>
</dbReference>
<sequence length="544" mass="62899">MEKQKANKFPLVKLFTVDGASCYLYDGRANMFLSLSETEKNLVCEYMASYGTSEGEPCPASFPSGAAAFIARLNGNGILLPGPLEARTPSGMRGEEQLWQQWEEEAIPKKLTLEMTNTCNLRCRYCPYTINEQRGQGKMHASHHLKEEDARKAISDYFHEYTRIFRKVEPEHRTLFLKRNPPAVSFYGGEALLRFSLLEPLVKYVLSLPWKEHHIPAEKVVFHITTNATLLTREMVEFFIRYHFTLAISFDGPPEENDKYRVFKNGQGTGTVVERALDMIREVSEEYLLNHVHIQAVLAPEYDHDKVGRYFEGRSLNGCYGGVRQFSYLEFSDYSESKKTDKQLAQFNIRERIKELYEKGLSPEERYQYILRDPLISAWLRYVYAILTKVGDAPSHKARYFNSCYIGRTNLLLDTYGNLHLCERSDFSMPVGEVNSGINRTAVRQMYRDFFEKTDSPSCRSCWAGRFCTLCTAALIKNGAVQEPDRSICRSLRHAQEKQIEDLLYIKEYYPEILEQMERMYFQANDITLGAFHAYVKEQQDVAP</sequence>
<evidence type="ECO:0000313" key="9">
    <source>
        <dbReference type="Proteomes" id="UP000061587"/>
    </source>
</evidence>
<dbReference type="SUPFAM" id="SSF102114">
    <property type="entry name" value="Radical SAM enzymes"/>
    <property type="match status" value="1"/>
</dbReference>
<dbReference type="EMBL" id="CP013020">
    <property type="protein sequence ID" value="ALK83964.1"/>
    <property type="molecule type" value="Genomic_DNA"/>
</dbReference>